<dbReference type="OrthoDB" id="3246647at2"/>
<feature type="transmembrane region" description="Helical" evidence="6">
    <location>
        <begin position="168"/>
        <end position="187"/>
    </location>
</feature>
<proteinExistence type="predicted"/>
<reference evidence="7 8" key="1">
    <citation type="journal article" date="2010" name="Stand. Genomic Sci.">
        <title>Complete genome sequence of Arcanobacterium haemolyticum type strain (11018).</title>
        <authorList>
            <person name="Yasawong M."/>
            <person name="Teshima H."/>
            <person name="Lapidus A."/>
            <person name="Nolan M."/>
            <person name="Lucas S."/>
            <person name="Glavina Del Rio T."/>
            <person name="Tice H."/>
            <person name="Cheng J."/>
            <person name="Bruce D."/>
            <person name="Detter C."/>
            <person name="Tapia R."/>
            <person name="Han C."/>
            <person name="Goodwin L."/>
            <person name="Pitluck S."/>
            <person name="Liolios K."/>
            <person name="Ivanova N."/>
            <person name="Mavromatis K."/>
            <person name="Mikhailova N."/>
            <person name="Pati A."/>
            <person name="Chen A."/>
            <person name="Palaniappan K."/>
            <person name="Land M."/>
            <person name="Hauser L."/>
            <person name="Chang Y."/>
            <person name="Jeffries C."/>
            <person name="Rohde M."/>
            <person name="Sikorski J."/>
            <person name="Pukall R."/>
            <person name="Goker M."/>
            <person name="Woyke T."/>
            <person name="Bristow J."/>
            <person name="Eisen J."/>
            <person name="Markowitz V."/>
            <person name="Hugenholtz P."/>
            <person name="Kyrpides N."/>
            <person name="Klenk H."/>
        </authorList>
    </citation>
    <scope>NUCLEOTIDE SEQUENCE [LARGE SCALE GENOMIC DNA]</scope>
    <source>
        <strain evidence="8">ATCC 9345 / DSM 20595 / CCUG 17215 / LMG 16163 / NBRC 15585 / NCTC 8452 / 11018</strain>
    </source>
</reference>
<evidence type="ECO:0000256" key="6">
    <source>
        <dbReference type="SAM" id="Phobius"/>
    </source>
</evidence>
<keyword evidence="5 6" id="KW-0472">Membrane</keyword>
<name>D7BLQ1_ARCHD</name>
<feature type="transmembrane region" description="Helical" evidence="6">
    <location>
        <begin position="354"/>
        <end position="371"/>
    </location>
</feature>
<accession>D7BLQ1</accession>
<dbReference type="STRING" id="644284.Arch_0085"/>
<keyword evidence="4 6" id="KW-1133">Transmembrane helix</keyword>
<organism evidence="7 8">
    <name type="scientific">Arcanobacterium haemolyticum (strain ATCC 9345 / DSM 20595 / CCM 5947 / CCUG 17215 / LMG 16163 / NBRC 15585 / NCTC 8452 / 11018)</name>
    <dbReference type="NCBI Taxonomy" id="644284"/>
    <lineage>
        <taxon>Bacteria</taxon>
        <taxon>Bacillati</taxon>
        <taxon>Actinomycetota</taxon>
        <taxon>Actinomycetes</taxon>
        <taxon>Actinomycetales</taxon>
        <taxon>Actinomycetaceae</taxon>
        <taxon>Arcanobacterium</taxon>
    </lineage>
</organism>
<evidence type="ECO:0000256" key="2">
    <source>
        <dbReference type="ARBA" id="ARBA00022475"/>
    </source>
</evidence>
<protein>
    <submittedName>
        <fullName evidence="7">Polysaccharide biosynthesis protein</fullName>
    </submittedName>
</protein>
<keyword evidence="3 6" id="KW-0812">Transmembrane</keyword>
<feature type="transmembrane region" description="Helical" evidence="6">
    <location>
        <begin position="21"/>
        <end position="37"/>
    </location>
</feature>
<dbReference type="HOGENOM" id="CLU_032713_0_0_11"/>
<dbReference type="InterPro" id="IPR050833">
    <property type="entry name" value="Poly_Biosynth_Transport"/>
</dbReference>
<dbReference type="GO" id="GO:0005886">
    <property type="term" value="C:plasma membrane"/>
    <property type="evidence" value="ECO:0007669"/>
    <property type="project" value="UniProtKB-SubCell"/>
</dbReference>
<evidence type="ECO:0000313" key="7">
    <source>
        <dbReference type="EMBL" id="ADH91850.1"/>
    </source>
</evidence>
<evidence type="ECO:0000313" key="8">
    <source>
        <dbReference type="Proteomes" id="UP000000376"/>
    </source>
</evidence>
<feature type="transmembrane region" description="Helical" evidence="6">
    <location>
        <begin position="109"/>
        <end position="132"/>
    </location>
</feature>
<keyword evidence="8" id="KW-1185">Reference proteome</keyword>
<comment type="subcellular location">
    <subcellularLocation>
        <location evidence="1">Cell membrane</location>
        <topology evidence="1">Multi-pass membrane protein</topology>
    </subcellularLocation>
</comment>
<gene>
    <name evidence="7" type="ordered locus">Arch_0085</name>
</gene>
<feature type="transmembrane region" description="Helical" evidence="6">
    <location>
        <begin position="43"/>
        <end position="61"/>
    </location>
</feature>
<feature type="transmembrane region" description="Helical" evidence="6">
    <location>
        <begin position="325"/>
        <end position="342"/>
    </location>
</feature>
<dbReference type="KEGG" id="ahe:Arch_0085"/>
<dbReference type="AlphaFoldDB" id="D7BLQ1"/>
<feature type="transmembrane region" description="Helical" evidence="6">
    <location>
        <begin position="284"/>
        <end position="305"/>
    </location>
</feature>
<evidence type="ECO:0000256" key="4">
    <source>
        <dbReference type="ARBA" id="ARBA00022989"/>
    </source>
</evidence>
<sequence length="421" mass="45941">MMRDKNISLRQNMVWNSAGSMTRLACNYLITIAVVRLSSGFDAAGSLALAMSISNVIWPLADFRLRTVQITDVHNEHSSGEYVGLRILTSLFAVSVGLIYALVTVAWESIFVIFLYCIYTIAVNFIEAFHAIDWRHKRMDISGTSYMLQGVSNLTAFCLVLWGTNSLILAIVSLIVTTVLVGALYDMPRSAYFEPITPSIELRSAVKTLLVLSPLVFAQVCSAAVLTIPKQHLELILGSSALGIYSSVASPVVIVQMGATYVYSPLMGEFAERFANVKSSGLELLRKTAGIVIAATSFVSVTLLVVGDPILKLMFGQQIGEHTYLLQPAILCTLVTAAVWFMNDLLLAIRDYRGAFVGNAVAALVAVTISYQCVMRFGMNGVSWVGVIAYGVGLLVMAVFFVLDYRKMTDPPVTLPEDLKE</sequence>
<feature type="transmembrane region" description="Helical" evidence="6">
    <location>
        <begin position="383"/>
        <end position="403"/>
    </location>
</feature>
<feature type="transmembrane region" description="Helical" evidence="6">
    <location>
        <begin position="240"/>
        <end position="263"/>
    </location>
</feature>
<dbReference type="eggNOG" id="COG2244">
    <property type="taxonomic scope" value="Bacteria"/>
</dbReference>
<feature type="transmembrane region" description="Helical" evidence="6">
    <location>
        <begin position="208"/>
        <end position="228"/>
    </location>
</feature>
<evidence type="ECO:0000256" key="3">
    <source>
        <dbReference type="ARBA" id="ARBA00022692"/>
    </source>
</evidence>
<dbReference type="Proteomes" id="UP000000376">
    <property type="component" value="Chromosome"/>
</dbReference>
<dbReference type="PANTHER" id="PTHR30250:SF11">
    <property type="entry name" value="O-ANTIGEN TRANSPORTER-RELATED"/>
    <property type="match status" value="1"/>
</dbReference>
<dbReference type="PANTHER" id="PTHR30250">
    <property type="entry name" value="PST FAMILY PREDICTED COLANIC ACID TRANSPORTER"/>
    <property type="match status" value="1"/>
</dbReference>
<evidence type="ECO:0000256" key="1">
    <source>
        <dbReference type="ARBA" id="ARBA00004651"/>
    </source>
</evidence>
<keyword evidence="2" id="KW-1003">Cell membrane</keyword>
<feature type="transmembrane region" description="Helical" evidence="6">
    <location>
        <begin position="82"/>
        <end position="103"/>
    </location>
</feature>
<dbReference type="EMBL" id="CP002045">
    <property type="protein sequence ID" value="ADH91850.1"/>
    <property type="molecule type" value="Genomic_DNA"/>
</dbReference>
<evidence type="ECO:0000256" key="5">
    <source>
        <dbReference type="ARBA" id="ARBA00023136"/>
    </source>
</evidence>